<dbReference type="PROSITE" id="PS50949">
    <property type="entry name" value="HTH_GNTR"/>
    <property type="match status" value="1"/>
</dbReference>
<feature type="DNA-binding region" description="H-T-H motif" evidence="4">
    <location>
        <begin position="121"/>
        <end position="140"/>
    </location>
</feature>
<dbReference type="Pfam" id="PF00440">
    <property type="entry name" value="TetR_N"/>
    <property type="match status" value="1"/>
</dbReference>
<dbReference type="Gene3D" id="1.10.357.10">
    <property type="entry name" value="Tetracycline Repressor, domain 2"/>
    <property type="match status" value="1"/>
</dbReference>
<dbReference type="InterPro" id="IPR036271">
    <property type="entry name" value="Tet_transcr_reg_TetR-rel_C_sf"/>
</dbReference>
<evidence type="ECO:0000313" key="9">
    <source>
        <dbReference type="Proteomes" id="UP000680750"/>
    </source>
</evidence>
<dbReference type="SMART" id="SM00345">
    <property type="entry name" value="HTH_GNTR"/>
    <property type="match status" value="1"/>
</dbReference>
<keyword evidence="9" id="KW-1185">Reference proteome</keyword>
<dbReference type="AlphaFoldDB" id="A0A810L4Q9"/>
<dbReference type="InterPro" id="IPR004111">
    <property type="entry name" value="Repressor_TetR_C"/>
</dbReference>
<dbReference type="PANTHER" id="PTHR44846:SF17">
    <property type="entry name" value="GNTR-FAMILY TRANSCRIPTIONAL REGULATOR"/>
    <property type="match status" value="1"/>
</dbReference>
<dbReference type="InterPro" id="IPR001647">
    <property type="entry name" value="HTH_TetR"/>
</dbReference>
<dbReference type="GO" id="GO:0003700">
    <property type="term" value="F:DNA-binding transcription factor activity"/>
    <property type="evidence" value="ECO:0007669"/>
    <property type="project" value="InterPro"/>
</dbReference>
<evidence type="ECO:0000256" key="2">
    <source>
        <dbReference type="ARBA" id="ARBA00023125"/>
    </source>
</evidence>
<dbReference type="SUPFAM" id="SSF46689">
    <property type="entry name" value="Homeodomain-like"/>
    <property type="match status" value="1"/>
</dbReference>
<dbReference type="EMBL" id="AP023354">
    <property type="protein sequence ID" value="BCJ29341.1"/>
    <property type="molecule type" value="Genomic_DNA"/>
</dbReference>
<dbReference type="GO" id="GO:0003677">
    <property type="term" value="F:DNA binding"/>
    <property type="evidence" value="ECO:0007669"/>
    <property type="project" value="UniProtKB-UniRule"/>
</dbReference>
<evidence type="ECO:0000259" key="6">
    <source>
        <dbReference type="PROSITE" id="PS50949"/>
    </source>
</evidence>
<evidence type="ECO:0000256" key="1">
    <source>
        <dbReference type="ARBA" id="ARBA00023015"/>
    </source>
</evidence>
<sequence length="331" mass="35801">MAATYRQIVTDIRARIESGELVPGAPVPSTRRLVADYGVAMATATKALTALRQAGLVHPVPGVGTVVADRPRSAAHTGAADRQSGRHPVRSAARATTAVGRDEVVRAAIALADADGLAGVSMRRVATELGIATMSVYRYVASRDELVNLMLDAAIGARSLPDPPPAGWRDRCEVAARVMWGFCQRHPWAAQALSMTRPQSIPNGMDYSEWLLAAFDGYGLDLGTRFQLGLSVLMYTRGLAVNIEPELRAREDTGLTDEEWMAQQKPSMLAIADPERFPQLSVAMHDEVDADLDSMFEFGLARLLDGIDAFLAAHRRRAPASRRTRAAGTDR</sequence>
<dbReference type="InterPro" id="IPR036388">
    <property type="entry name" value="WH-like_DNA-bd_sf"/>
</dbReference>
<dbReference type="SUPFAM" id="SSF48498">
    <property type="entry name" value="Tetracyclin repressor-like, C-terminal domain"/>
    <property type="match status" value="1"/>
</dbReference>
<dbReference type="Pfam" id="PF00392">
    <property type="entry name" value="GntR"/>
    <property type="match status" value="1"/>
</dbReference>
<protein>
    <submittedName>
        <fullName evidence="8">GntR family transcriptional regulator</fullName>
    </submittedName>
</protein>
<feature type="region of interest" description="Disordered" evidence="5">
    <location>
        <begin position="71"/>
        <end position="90"/>
    </location>
</feature>
<dbReference type="RefSeq" id="WP_211255704.1">
    <property type="nucleotide sequence ID" value="NZ_AP023354.1"/>
</dbReference>
<dbReference type="InterPro" id="IPR009057">
    <property type="entry name" value="Homeodomain-like_sf"/>
</dbReference>
<keyword evidence="3" id="KW-0804">Transcription</keyword>
<dbReference type="InterPro" id="IPR000524">
    <property type="entry name" value="Tscrpt_reg_HTH_GntR"/>
</dbReference>
<organism evidence="8 9">
    <name type="scientific">Actinocatenispora sera</name>
    <dbReference type="NCBI Taxonomy" id="390989"/>
    <lineage>
        <taxon>Bacteria</taxon>
        <taxon>Bacillati</taxon>
        <taxon>Actinomycetota</taxon>
        <taxon>Actinomycetes</taxon>
        <taxon>Micromonosporales</taxon>
        <taxon>Micromonosporaceae</taxon>
        <taxon>Actinocatenispora</taxon>
    </lineage>
</organism>
<dbReference type="Proteomes" id="UP000680750">
    <property type="component" value="Chromosome"/>
</dbReference>
<feature type="domain" description="HTH tetR-type" evidence="7">
    <location>
        <begin position="98"/>
        <end position="158"/>
    </location>
</feature>
<feature type="domain" description="HTH gntR-type" evidence="6">
    <location>
        <begin position="2"/>
        <end position="70"/>
    </location>
</feature>
<keyword evidence="2 4" id="KW-0238">DNA-binding</keyword>
<dbReference type="KEGG" id="aser:Asera_34490"/>
<evidence type="ECO:0000313" key="8">
    <source>
        <dbReference type="EMBL" id="BCJ29341.1"/>
    </source>
</evidence>
<reference evidence="8" key="1">
    <citation type="submission" date="2020-08" db="EMBL/GenBank/DDBJ databases">
        <title>Whole genome shotgun sequence of Actinocatenispora sera NBRC 101916.</title>
        <authorList>
            <person name="Komaki H."/>
            <person name="Tamura T."/>
        </authorList>
    </citation>
    <scope>NUCLEOTIDE SEQUENCE</scope>
    <source>
        <strain evidence="8">NBRC 101916</strain>
    </source>
</reference>
<keyword evidence="1" id="KW-0805">Transcription regulation</keyword>
<dbReference type="Gene3D" id="1.10.10.60">
    <property type="entry name" value="Homeodomain-like"/>
    <property type="match status" value="1"/>
</dbReference>
<dbReference type="Gene3D" id="1.10.10.10">
    <property type="entry name" value="Winged helix-like DNA-binding domain superfamily/Winged helix DNA-binding domain"/>
    <property type="match status" value="1"/>
</dbReference>
<proteinExistence type="predicted"/>
<dbReference type="SUPFAM" id="SSF46785">
    <property type="entry name" value="Winged helix' DNA-binding domain"/>
    <property type="match status" value="1"/>
</dbReference>
<dbReference type="CDD" id="cd07377">
    <property type="entry name" value="WHTH_GntR"/>
    <property type="match status" value="1"/>
</dbReference>
<evidence type="ECO:0000256" key="4">
    <source>
        <dbReference type="PROSITE-ProRule" id="PRU00335"/>
    </source>
</evidence>
<evidence type="ECO:0000259" key="7">
    <source>
        <dbReference type="PROSITE" id="PS50977"/>
    </source>
</evidence>
<dbReference type="PROSITE" id="PS50977">
    <property type="entry name" value="HTH_TETR_2"/>
    <property type="match status" value="1"/>
</dbReference>
<dbReference type="InterPro" id="IPR050679">
    <property type="entry name" value="Bact_HTH_transcr_reg"/>
</dbReference>
<evidence type="ECO:0000256" key="3">
    <source>
        <dbReference type="ARBA" id="ARBA00023163"/>
    </source>
</evidence>
<accession>A0A810L4Q9</accession>
<name>A0A810L4Q9_9ACTN</name>
<evidence type="ECO:0000256" key="5">
    <source>
        <dbReference type="SAM" id="MobiDB-lite"/>
    </source>
</evidence>
<gene>
    <name evidence="8" type="ORF">Asera_34490</name>
</gene>
<dbReference type="InterPro" id="IPR036390">
    <property type="entry name" value="WH_DNA-bd_sf"/>
</dbReference>
<dbReference type="GO" id="GO:0045892">
    <property type="term" value="P:negative regulation of DNA-templated transcription"/>
    <property type="evidence" value="ECO:0007669"/>
    <property type="project" value="InterPro"/>
</dbReference>
<dbReference type="PANTHER" id="PTHR44846">
    <property type="entry name" value="MANNOSYL-D-GLYCERATE TRANSPORT/METABOLISM SYSTEM REPRESSOR MNGR-RELATED"/>
    <property type="match status" value="1"/>
</dbReference>
<dbReference type="Pfam" id="PF02909">
    <property type="entry name" value="TetR_C_1"/>
    <property type="match status" value="1"/>
</dbReference>